<dbReference type="Pfam" id="PF02872">
    <property type="entry name" value="5_nucleotid_C"/>
    <property type="match status" value="1"/>
</dbReference>
<dbReference type="GO" id="GO:0016788">
    <property type="term" value="F:hydrolase activity, acting on ester bonds"/>
    <property type="evidence" value="ECO:0007669"/>
    <property type="project" value="InterPro"/>
</dbReference>
<organism evidence="5 6">
    <name type="scientific">Weissella halotolerans DSM 20190</name>
    <dbReference type="NCBI Taxonomy" id="1123500"/>
    <lineage>
        <taxon>Bacteria</taxon>
        <taxon>Bacillati</taxon>
        <taxon>Bacillota</taxon>
        <taxon>Bacilli</taxon>
        <taxon>Lactobacillales</taxon>
        <taxon>Lactobacillaceae</taxon>
        <taxon>Weissella</taxon>
    </lineage>
</organism>
<dbReference type="SUPFAM" id="SSF55816">
    <property type="entry name" value="5'-nucleotidase (syn. UDP-sugar hydrolase), C-terminal domain"/>
    <property type="match status" value="1"/>
</dbReference>
<evidence type="ECO:0000313" key="6">
    <source>
        <dbReference type="Proteomes" id="UP000051296"/>
    </source>
</evidence>
<dbReference type="GO" id="GO:0046872">
    <property type="term" value="F:metal ion binding"/>
    <property type="evidence" value="ECO:0007669"/>
    <property type="project" value="InterPro"/>
</dbReference>
<sequence>MADDFRRPLSNEGLGLTRAATAMKMLRAKTTQDTALVTIENGDFIQGSPLTDFIQKDRPEAASLYHQLTQQLKYDIRVLGNHEFNYGRIYLEEQLAQDPLLVNANILDTGTGQPFIGKPYRIIERQGLKIGVIGVTTSYIPHWEQPKHIVGLTFADPVEITQWYIKEIRSQVDVLVVAYHGGFARDLKTGVAIEPLTGENQGYELLQLDGIDALVTGHQHRQIAQFVNHIPTTQPGYRADHLGVIELKLDQDHQVTGQSARLLTTKEFKKNYFIDQLVKPTQAAANQWLDQVVGRVGDNMGIDQPFLARVKGHPFLSLVNQAQMAAGHTQIAATALFNDEVRGLHDQVTRRDIMTNYIYPNTLVVEKLTGQDIKDALEINAEYFQVDGDGELVVNPHYLEPKLQHYNYDVWTGIDYTFDYRQPVGQRVVNLTFQGQPLDLEQHYEVAMNNYRANGAGGFPMYRLDKVVREIQRETPSLISDYIRQHPNLHIPQPTNLSIVGYRTLGETK</sequence>
<evidence type="ECO:0000259" key="3">
    <source>
        <dbReference type="Pfam" id="PF00149"/>
    </source>
</evidence>
<evidence type="ECO:0000256" key="1">
    <source>
        <dbReference type="ARBA" id="ARBA00022729"/>
    </source>
</evidence>
<keyword evidence="2" id="KW-0378">Hydrolase</keyword>
<dbReference type="GO" id="GO:0000166">
    <property type="term" value="F:nucleotide binding"/>
    <property type="evidence" value="ECO:0007669"/>
    <property type="project" value="UniProtKB-KW"/>
</dbReference>
<dbReference type="InterPro" id="IPR006146">
    <property type="entry name" value="5'-Nucleotdase_CS"/>
</dbReference>
<dbReference type="InterPro" id="IPR004843">
    <property type="entry name" value="Calcineurin-like_PHP"/>
</dbReference>
<dbReference type="STRING" id="1123500.GCA_000420365_01376"/>
<dbReference type="PANTHER" id="PTHR11575:SF6">
    <property type="entry name" value="2',3'-CYCLIC-NUCLEOTIDE 2'-PHOSPHODIESTERASE_3'-NUCLEOTIDASE"/>
    <property type="match status" value="1"/>
</dbReference>
<dbReference type="InterPro" id="IPR008334">
    <property type="entry name" value="5'-Nucleotdase_C"/>
</dbReference>
<reference evidence="5 6" key="1">
    <citation type="journal article" date="2015" name="Genome Announc.">
        <title>Expanding the biotechnology potential of lactobacilli through comparative genomics of 213 strains and associated genera.</title>
        <authorList>
            <person name="Sun Z."/>
            <person name="Harris H.M."/>
            <person name="McCann A."/>
            <person name="Guo C."/>
            <person name="Argimon S."/>
            <person name="Zhang W."/>
            <person name="Yang X."/>
            <person name="Jeffery I.B."/>
            <person name="Cooney J.C."/>
            <person name="Kagawa T.F."/>
            <person name="Liu W."/>
            <person name="Song Y."/>
            <person name="Salvetti E."/>
            <person name="Wrobel A."/>
            <person name="Rasinkangas P."/>
            <person name="Parkhill J."/>
            <person name="Rea M.C."/>
            <person name="O'Sullivan O."/>
            <person name="Ritari J."/>
            <person name="Douillard F.P."/>
            <person name="Paul Ross R."/>
            <person name="Yang R."/>
            <person name="Briner A.E."/>
            <person name="Felis G.E."/>
            <person name="de Vos W.M."/>
            <person name="Barrangou R."/>
            <person name="Klaenhammer T.R."/>
            <person name="Caufield P.W."/>
            <person name="Cui Y."/>
            <person name="Zhang H."/>
            <person name="O'Toole P.W."/>
        </authorList>
    </citation>
    <scope>NUCLEOTIDE SEQUENCE [LARGE SCALE GENOMIC DNA]</scope>
    <source>
        <strain evidence="5 6">DSM 20190</strain>
    </source>
</reference>
<dbReference type="InterPro" id="IPR006179">
    <property type="entry name" value="5_nucleotidase/apyrase"/>
</dbReference>
<dbReference type="GO" id="GO:0030288">
    <property type="term" value="C:outer membrane-bounded periplasmic space"/>
    <property type="evidence" value="ECO:0007669"/>
    <property type="project" value="TreeGrafter"/>
</dbReference>
<comment type="similarity">
    <text evidence="2">Belongs to the 5'-nucleotidase family.</text>
</comment>
<feature type="domain" description="Calcineurin-like phosphoesterase" evidence="3">
    <location>
        <begin position="38"/>
        <end position="221"/>
    </location>
</feature>
<keyword evidence="1" id="KW-0732">Signal</keyword>
<dbReference type="Gene3D" id="3.60.21.10">
    <property type="match status" value="1"/>
</dbReference>
<gene>
    <name evidence="5" type="ORF">IV68_GL001321</name>
</gene>
<dbReference type="PANTHER" id="PTHR11575">
    <property type="entry name" value="5'-NUCLEOTIDASE-RELATED"/>
    <property type="match status" value="1"/>
</dbReference>
<dbReference type="PATRIC" id="fig|1123500.6.peg.1319"/>
<dbReference type="AlphaFoldDB" id="A0A0R2FPK8"/>
<dbReference type="InterPro" id="IPR029052">
    <property type="entry name" value="Metallo-depent_PP-like"/>
</dbReference>
<name>A0A0R2FPK8_9LACO</name>
<dbReference type="InterPro" id="IPR036907">
    <property type="entry name" value="5'-Nucleotdase_C_sf"/>
</dbReference>
<dbReference type="PROSITE" id="PS00786">
    <property type="entry name" value="5_NUCLEOTIDASE_2"/>
    <property type="match status" value="1"/>
</dbReference>
<keyword evidence="2" id="KW-0547">Nucleotide-binding</keyword>
<comment type="caution">
    <text evidence="5">The sequence shown here is derived from an EMBL/GenBank/DDBJ whole genome shotgun (WGS) entry which is preliminary data.</text>
</comment>
<accession>A0A0R2FPK8</accession>
<dbReference type="Proteomes" id="UP000051296">
    <property type="component" value="Unassembled WGS sequence"/>
</dbReference>
<dbReference type="EMBL" id="JQAX01000006">
    <property type="protein sequence ID" value="KRN30495.1"/>
    <property type="molecule type" value="Genomic_DNA"/>
</dbReference>
<dbReference type="eggNOG" id="COG0737">
    <property type="taxonomic scope" value="Bacteria"/>
</dbReference>
<dbReference type="PRINTS" id="PR01607">
    <property type="entry name" value="APYRASEFAMLY"/>
</dbReference>
<dbReference type="SUPFAM" id="SSF56300">
    <property type="entry name" value="Metallo-dependent phosphatases"/>
    <property type="match status" value="1"/>
</dbReference>
<evidence type="ECO:0000259" key="4">
    <source>
        <dbReference type="Pfam" id="PF02872"/>
    </source>
</evidence>
<dbReference type="InParanoid" id="A0A0R2FPK8"/>
<proteinExistence type="inferred from homology"/>
<evidence type="ECO:0000313" key="5">
    <source>
        <dbReference type="EMBL" id="KRN30495.1"/>
    </source>
</evidence>
<protein>
    <submittedName>
        <fullName evidence="5">2,3-cyclic-nucleotide 2-phosphodiesterase</fullName>
    </submittedName>
</protein>
<dbReference type="GO" id="GO:0009166">
    <property type="term" value="P:nucleotide catabolic process"/>
    <property type="evidence" value="ECO:0007669"/>
    <property type="project" value="InterPro"/>
</dbReference>
<evidence type="ECO:0000256" key="2">
    <source>
        <dbReference type="RuleBase" id="RU362119"/>
    </source>
</evidence>
<dbReference type="Pfam" id="PF00149">
    <property type="entry name" value="Metallophos"/>
    <property type="match status" value="1"/>
</dbReference>
<feature type="domain" description="5'-Nucleotidase C-terminal" evidence="4">
    <location>
        <begin position="310"/>
        <end position="462"/>
    </location>
</feature>
<dbReference type="Gene3D" id="3.90.780.10">
    <property type="entry name" value="5'-Nucleotidase, C-terminal domain"/>
    <property type="match status" value="1"/>
</dbReference>
<keyword evidence="6" id="KW-1185">Reference proteome</keyword>